<name>A0ABP6UQQ5_9ACTN</name>
<dbReference type="EMBL" id="BAABBB010000003">
    <property type="protein sequence ID" value="GAA3518471.1"/>
    <property type="molecule type" value="Genomic_DNA"/>
</dbReference>
<dbReference type="Proteomes" id="UP001500301">
    <property type="component" value="Unassembled WGS sequence"/>
</dbReference>
<keyword evidence="1" id="KW-0472">Membrane</keyword>
<evidence type="ECO:0008006" key="4">
    <source>
        <dbReference type="Google" id="ProtNLM"/>
    </source>
</evidence>
<accession>A0ABP6UQQ5</accession>
<evidence type="ECO:0000313" key="3">
    <source>
        <dbReference type="Proteomes" id="UP001500301"/>
    </source>
</evidence>
<gene>
    <name evidence="2" type="ORF">GCM10022263_02750</name>
</gene>
<organism evidence="2 3">
    <name type="scientific">Nocardioides daeguensis</name>
    <dbReference type="NCBI Taxonomy" id="908359"/>
    <lineage>
        <taxon>Bacteria</taxon>
        <taxon>Bacillati</taxon>
        <taxon>Actinomycetota</taxon>
        <taxon>Actinomycetes</taxon>
        <taxon>Propionibacteriales</taxon>
        <taxon>Nocardioidaceae</taxon>
        <taxon>Nocardioides</taxon>
    </lineage>
</organism>
<feature type="transmembrane region" description="Helical" evidence="1">
    <location>
        <begin position="73"/>
        <end position="101"/>
    </location>
</feature>
<dbReference type="RefSeq" id="WP_218235040.1">
    <property type="nucleotide sequence ID" value="NZ_BAABBB010000003.1"/>
</dbReference>
<reference evidence="3" key="1">
    <citation type="journal article" date="2019" name="Int. J. Syst. Evol. Microbiol.">
        <title>The Global Catalogue of Microorganisms (GCM) 10K type strain sequencing project: providing services to taxonomists for standard genome sequencing and annotation.</title>
        <authorList>
            <consortium name="The Broad Institute Genomics Platform"/>
            <consortium name="The Broad Institute Genome Sequencing Center for Infectious Disease"/>
            <person name="Wu L."/>
            <person name="Ma J."/>
        </authorList>
    </citation>
    <scope>NUCLEOTIDE SEQUENCE [LARGE SCALE GENOMIC DNA]</scope>
    <source>
        <strain evidence="3">JCM 17460</strain>
    </source>
</reference>
<feature type="transmembrane region" description="Helical" evidence="1">
    <location>
        <begin position="30"/>
        <end position="52"/>
    </location>
</feature>
<proteinExistence type="predicted"/>
<keyword evidence="3" id="KW-1185">Reference proteome</keyword>
<keyword evidence="1" id="KW-0812">Transmembrane</keyword>
<feature type="transmembrane region" description="Helical" evidence="1">
    <location>
        <begin position="121"/>
        <end position="142"/>
    </location>
</feature>
<evidence type="ECO:0000256" key="1">
    <source>
        <dbReference type="SAM" id="Phobius"/>
    </source>
</evidence>
<comment type="caution">
    <text evidence="2">The sequence shown here is derived from an EMBL/GenBank/DDBJ whole genome shotgun (WGS) entry which is preliminary data.</text>
</comment>
<sequence>MERIMWLVLGGVVLVAAVRAGRHARALLVARWALGLLFVVFGALVNALYLVLDPDYYTDFAEPSPFGFVRDTWDSLVVPHLGLFITILIVAEAVAGALILSGGRRAQAGLIALIAFHVGQLAFGGVLWVWAPLMLVALGLLLRAERRATASGTPTRRDGRARWAWTARRRVLRRSS</sequence>
<protein>
    <recommendedName>
        <fullName evidence="4">DoxX family membrane protein</fullName>
    </recommendedName>
</protein>
<evidence type="ECO:0000313" key="2">
    <source>
        <dbReference type="EMBL" id="GAA3518471.1"/>
    </source>
</evidence>
<keyword evidence="1" id="KW-1133">Transmembrane helix</keyword>